<dbReference type="PATRIC" id="fig|84531.8.peg.2379"/>
<dbReference type="STRING" id="84531.LA76x_2369"/>
<evidence type="ECO:0000313" key="1">
    <source>
        <dbReference type="EMBL" id="ALN80500.1"/>
    </source>
</evidence>
<dbReference type="Proteomes" id="UP000060787">
    <property type="component" value="Chromosome"/>
</dbReference>
<dbReference type="NCBIfam" id="NF038074">
    <property type="entry name" value="fam_STM4014"/>
    <property type="match status" value="1"/>
</dbReference>
<name>A0A0S2FAG2_LYSAN</name>
<organism evidence="1 2">
    <name type="scientific">Lysobacter antibioticus</name>
    <dbReference type="NCBI Taxonomy" id="84531"/>
    <lineage>
        <taxon>Bacteria</taxon>
        <taxon>Pseudomonadati</taxon>
        <taxon>Pseudomonadota</taxon>
        <taxon>Gammaproteobacteria</taxon>
        <taxon>Lysobacterales</taxon>
        <taxon>Lysobacteraceae</taxon>
        <taxon>Lysobacter</taxon>
    </lineage>
</organism>
<accession>A0A0S2FAG2</accession>
<dbReference type="Gene3D" id="3.30.470.20">
    <property type="entry name" value="ATP-grasp fold, B domain"/>
    <property type="match status" value="1"/>
</dbReference>
<keyword evidence="2" id="KW-1185">Reference proteome</keyword>
<protein>
    <submittedName>
        <fullName evidence="1">Putative calU3</fullName>
    </submittedName>
</protein>
<dbReference type="InterPro" id="IPR047778">
    <property type="entry name" value="STM4014-like"/>
</dbReference>
<gene>
    <name evidence="1" type="ORF">LA76x_2369</name>
</gene>
<sequence>MSAAPWLLFGPHDSRRVRGLQQALRERGLPAAEVVDYQSLLSAPERAAEAIAGRRGAMVKLESPGEAPALHAALIERGWHRLGASGPAPQPLEHGELAYQQYWYAGFADLLRSLPAEAAYLNPPDDIACMSDKLACQQRLIAAGIEVPPLLGPVDGYEALRERLRDCACDQVFVKARYGSSGAGVLAYRRNRAGREIAFGSAELVESDGRARVFNSLRPRRYTATGEIARLVDTLAAQGAYLERWIPKPRAPDALGGHYDLRVVALDGQARQRVARVSRRPLTNLHLGNRRGALEAWLDTDSMQALEAATKRAASVFPRSRMIGFDLILRDRRSWLLEANAFGDLLPHLLWQGRDTYQDQAALAPSPQTRSGPQRMPLHA</sequence>
<evidence type="ECO:0000313" key="2">
    <source>
        <dbReference type="Proteomes" id="UP000060787"/>
    </source>
</evidence>
<dbReference type="AlphaFoldDB" id="A0A0S2FAG2"/>
<reference evidence="1 2" key="1">
    <citation type="journal article" date="2015" name="BMC Genomics">
        <title>Comparative genomics and metabolic profiling of the genus Lysobacter.</title>
        <authorList>
            <person name="de Bruijn I."/>
            <person name="Cheng X."/>
            <person name="de Jager V."/>
            <person name="Exposito R.G."/>
            <person name="Watrous J."/>
            <person name="Patel N."/>
            <person name="Postma J."/>
            <person name="Dorrestein P.C."/>
            <person name="Kobayashi D."/>
            <person name="Raaijmakers J.M."/>
        </authorList>
    </citation>
    <scope>NUCLEOTIDE SEQUENCE [LARGE SCALE GENOMIC DNA]</scope>
    <source>
        <strain evidence="1 2">76</strain>
    </source>
</reference>
<dbReference type="KEGG" id="lab:LA76x_2369"/>
<proteinExistence type="predicted"/>
<dbReference type="EMBL" id="CP011129">
    <property type="protein sequence ID" value="ALN80500.1"/>
    <property type="molecule type" value="Genomic_DNA"/>
</dbReference>
<dbReference type="SUPFAM" id="SSF56059">
    <property type="entry name" value="Glutathione synthetase ATP-binding domain-like"/>
    <property type="match status" value="1"/>
</dbReference>